<dbReference type="KEGG" id="ssm:Spirs_2206"/>
<name>E1R6Z5_SEDSS</name>
<dbReference type="PIRSF" id="PIRSF005751">
    <property type="entry name" value="Acet_citr_lig"/>
    <property type="match status" value="1"/>
</dbReference>
<gene>
    <name evidence="5" type="ordered locus">Spirs_2206</name>
</gene>
<dbReference type="GO" id="GO:0016747">
    <property type="term" value="F:acyltransferase activity, transferring groups other than amino-acyl groups"/>
    <property type="evidence" value="ECO:0007669"/>
    <property type="project" value="InterPro"/>
</dbReference>
<accession>E1R6Z5</accession>
<dbReference type="PANTHER" id="PTHR40599:SF1">
    <property type="entry name" value="[CITRATE [PRO-3S]-LYASE] LIGASE"/>
    <property type="match status" value="1"/>
</dbReference>
<dbReference type="STRING" id="573413.Spirs_2206"/>
<dbReference type="GO" id="GO:0016829">
    <property type="term" value="F:lyase activity"/>
    <property type="evidence" value="ECO:0007669"/>
    <property type="project" value="UniProtKB-KW"/>
</dbReference>
<dbReference type="Gene3D" id="3.40.50.620">
    <property type="entry name" value="HUPs"/>
    <property type="match status" value="1"/>
</dbReference>
<keyword evidence="1 3" id="KW-0547">Nucleotide-binding</keyword>
<evidence type="ECO:0000313" key="5">
    <source>
        <dbReference type="EMBL" id="ADK81322.1"/>
    </source>
</evidence>
<organism evidence="5 6">
    <name type="scientific">Sediminispirochaeta smaragdinae (strain DSM 11293 / JCM 15392 / SEBR 4228)</name>
    <name type="common">Spirochaeta smaragdinae</name>
    <dbReference type="NCBI Taxonomy" id="573413"/>
    <lineage>
        <taxon>Bacteria</taxon>
        <taxon>Pseudomonadati</taxon>
        <taxon>Spirochaetota</taxon>
        <taxon>Spirochaetia</taxon>
        <taxon>Spirochaetales</taxon>
        <taxon>Spirochaetaceae</taxon>
        <taxon>Sediminispirochaeta</taxon>
    </lineage>
</organism>
<dbReference type="InterPro" id="IPR004821">
    <property type="entry name" value="Cyt_trans-like"/>
</dbReference>
<dbReference type="HOGENOM" id="CLU_063190_0_0_12"/>
<proteinExistence type="predicted"/>
<dbReference type="InterPro" id="IPR013166">
    <property type="entry name" value="Citrate_lyase_ligase_C"/>
</dbReference>
<dbReference type="RefSeq" id="WP_013254785.1">
    <property type="nucleotide sequence ID" value="NC_014364.1"/>
</dbReference>
<sequence length="347" mass="39215">MDTNNIADMTEFSGYLASPHWESRVSDFLNERGLHYEGPAEFMICLLSHGRIIGTGAADGNVIKYLAVHPSYRQYGIASHIVSELVTYAYTNGQEHLFLFTNPKNRAVFVDIGFYPILQTDDVLFMENRKQGLQGYVDFLRSETERFIKERAIGEGAVGSIVANCNPFTNGHRYLIERASKECSLVHLFVVSSEKSLFSAKDRYEMVKEGVSSLRNVMVHKTEDYLVSPATFPSYFLDDIDRAEQINCNLDIALFMRFFVPELGISKRYLGTEPYSHVTNAYNAALQRTLKKAGVEVIEIERKNCNGKPISASLVREYIHAGNMQAILPLVPASTYEFIVHHSILNQ</sequence>
<dbReference type="SMART" id="SM00764">
    <property type="entry name" value="Citrate_ly_lig"/>
    <property type="match status" value="1"/>
</dbReference>
<evidence type="ECO:0000256" key="1">
    <source>
        <dbReference type="ARBA" id="ARBA00022741"/>
    </source>
</evidence>
<keyword evidence="3 5" id="KW-0436">Ligase</keyword>
<dbReference type="Proteomes" id="UP000002318">
    <property type="component" value="Chromosome"/>
</dbReference>
<reference evidence="5 6" key="1">
    <citation type="journal article" date="2010" name="Stand. Genomic Sci.">
        <title>Complete genome sequence of Spirochaeta smaragdinae type strain (SEBR 4228).</title>
        <authorList>
            <person name="Mavromatis K."/>
            <person name="Yasawong M."/>
            <person name="Chertkov O."/>
            <person name="Lapidus A."/>
            <person name="Lucas S."/>
            <person name="Nolan M."/>
            <person name="Del Rio T.G."/>
            <person name="Tice H."/>
            <person name="Cheng J.F."/>
            <person name="Pitluck S."/>
            <person name="Liolios K."/>
            <person name="Ivanova N."/>
            <person name="Tapia R."/>
            <person name="Han C."/>
            <person name="Bruce D."/>
            <person name="Goodwin L."/>
            <person name="Pati A."/>
            <person name="Chen A."/>
            <person name="Palaniappan K."/>
            <person name="Land M."/>
            <person name="Hauser L."/>
            <person name="Chang Y.J."/>
            <person name="Jeffries C.D."/>
            <person name="Detter J.C."/>
            <person name="Rohde M."/>
            <person name="Brambilla E."/>
            <person name="Spring S."/>
            <person name="Goker M."/>
            <person name="Sikorski J."/>
            <person name="Woyke T."/>
            <person name="Bristow J."/>
            <person name="Eisen J.A."/>
            <person name="Markowitz V."/>
            <person name="Hugenholtz P."/>
            <person name="Klenk H.P."/>
            <person name="Kyrpides N.C."/>
        </authorList>
    </citation>
    <scope>NUCLEOTIDE SEQUENCE [LARGE SCALE GENOMIC DNA]</scope>
    <source>
        <strain evidence="6">DSM 11293 / JCM 15392 / SEBR 4228</strain>
    </source>
</reference>
<dbReference type="SUPFAM" id="SSF52374">
    <property type="entry name" value="Nucleotidylyl transferase"/>
    <property type="match status" value="1"/>
</dbReference>
<feature type="domain" description="N-acetyltransferase" evidence="4">
    <location>
        <begin position="1"/>
        <end position="131"/>
    </location>
</feature>
<dbReference type="Gene3D" id="3.40.630.30">
    <property type="match status" value="1"/>
</dbReference>
<comment type="catalytic activity">
    <reaction evidence="3">
        <text>holo-[citrate lyase ACP] + acetate + ATP = acetyl-[citrate lyase ACP] + AMP + diphosphate</text>
        <dbReference type="Rhea" id="RHEA:23788"/>
        <dbReference type="Rhea" id="RHEA-COMP:10158"/>
        <dbReference type="Rhea" id="RHEA-COMP:13710"/>
        <dbReference type="ChEBI" id="CHEBI:30089"/>
        <dbReference type="ChEBI" id="CHEBI:30616"/>
        <dbReference type="ChEBI" id="CHEBI:33019"/>
        <dbReference type="ChEBI" id="CHEBI:82683"/>
        <dbReference type="ChEBI" id="CHEBI:137976"/>
        <dbReference type="ChEBI" id="CHEBI:456215"/>
        <dbReference type="EC" id="6.2.1.22"/>
    </reaction>
</comment>
<dbReference type="EMBL" id="CP002116">
    <property type="protein sequence ID" value="ADK81322.1"/>
    <property type="molecule type" value="Genomic_DNA"/>
</dbReference>
<dbReference type="AlphaFoldDB" id="E1R6Z5"/>
<keyword evidence="5" id="KW-0456">Lyase</keyword>
<dbReference type="Pfam" id="PF00583">
    <property type="entry name" value="Acetyltransf_1"/>
    <property type="match status" value="1"/>
</dbReference>
<keyword evidence="2 3" id="KW-0067">ATP-binding</keyword>
<comment type="function">
    <text evidence="3">Acetylation of prosthetic group (2-(5''-phosphoribosyl)-3'-dephosphocoenzyme-A) of the gamma subunit of citrate lyase.</text>
</comment>
<dbReference type="InterPro" id="IPR000182">
    <property type="entry name" value="GNAT_dom"/>
</dbReference>
<protein>
    <recommendedName>
        <fullName evidence="3">[Citrate [pro-3S]-lyase] ligase</fullName>
        <ecNumber evidence="3">6.2.1.22</ecNumber>
    </recommendedName>
</protein>
<dbReference type="InterPro" id="IPR014729">
    <property type="entry name" value="Rossmann-like_a/b/a_fold"/>
</dbReference>
<dbReference type="PROSITE" id="PS51186">
    <property type="entry name" value="GNAT"/>
    <property type="match status" value="1"/>
</dbReference>
<dbReference type="NCBIfam" id="TIGR00124">
    <property type="entry name" value="cit_ly_ligase"/>
    <property type="match status" value="1"/>
</dbReference>
<dbReference type="SUPFAM" id="SSF55729">
    <property type="entry name" value="Acyl-CoA N-acyltransferases (Nat)"/>
    <property type="match status" value="1"/>
</dbReference>
<dbReference type="InterPro" id="IPR005216">
    <property type="entry name" value="Citrate_lyase_ligase"/>
</dbReference>
<dbReference type="eggNOG" id="COG3053">
    <property type="taxonomic scope" value="Bacteria"/>
</dbReference>
<dbReference type="NCBIfam" id="TIGR00125">
    <property type="entry name" value="cyt_tran_rel"/>
    <property type="match status" value="1"/>
</dbReference>
<dbReference type="EC" id="6.2.1.22" evidence="3"/>
<keyword evidence="6" id="KW-1185">Reference proteome</keyword>
<dbReference type="GO" id="GO:0005524">
    <property type="term" value="F:ATP binding"/>
    <property type="evidence" value="ECO:0007669"/>
    <property type="project" value="UniProtKB-UniRule"/>
</dbReference>
<dbReference type="InterPro" id="IPR016181">
    <property type="entry name" value="Acyl_CoA_acyltransferase"/>
</dbReference>
<dbReference type="OrthoDB" id="9779753at2"/>
<dbReference type="PANTHER" id="PTHR40599">
    <property type="entry name" value="[CITRATE [PRO-3S]-LYASE] LIGASE"/>
    <property type="match status" value="1"/>
</dbReference>
<dbReference type="Pfam" id="PF08218">
    <property type="entry name" value="Citrate_ly_lig"/>
    <property type="match status" value="1"/>
</dbReference>
<evidence type="ECO:0000259" key="4">
    <source>
        <dbReference type="PROSITE" id="PS51186"/>
    </source>
</evidence>
<evidence type="ECO:0000256" key="3">
    <source>
        <dbReference type="PIRNR" id="PIRNR005751"/>
    </source>
</evidence>
<evidence type="ECO:0000313" key="6">
    <source>
        <dbReference type="Proteomes" id="UP000002318"/>
    </source>
</evidence>
<dbReference type="GO" id="GO:0008771">
    <property type="term" value="F:[citrate (pro-3S)-lyase] ligase activity"/>
    <property type="evidence" value="ECO:0007669"/>
    <property type="project" value="UniProtKB-EC"/>
</dbReference>
<evidence type="ECO:0000256" key="2">
    <source>
        <dbReference type="ARBA" id="ARBA00022840"/>
    </source>
</evidence>